<accession>A0A4Y3IHI9</accession>
<keyword evidence="2" id="KW-1185">Reference proteome</keyword>
<dbReference type="EMBL" id="BJLH01000001">
    <property type="protein sequence ID" value="GEA58841.1"/>
    <property type="molecule type" value="Genomic_DNA"/>
</dbReference>
<dbReference type="AlphaFoldDB" id="A0A4Y3IHI9"/>
<evidence type="ECO:0000313" key="1">
    <source>
        <dbReference type="EMBL" id="GEA58841.1"/>
    </source>
</evidence>
<reference evidence="1 2" key="1">
    <citation type="submission" date="2019-06" db="EMBL/GenBank/DDBJ databases">
        <title>Whole genome shotgun sequence of Vibrio comitans NBRC 102076.</title>
        <authorList>
            <person name="Hosoyama A."/>
            <person name="Uohara A."/>
            <person name="Ohji S."/>
            <person name="Ichikawa N."/>
        </authorList>
    </citation>
    <scope>NUCLEOTIDE SEQUENCE [LARGE SCALE GENOMIC DNA]</scope>
    <source>
        <strain evidence="1 2">NBRC 102076</strain>
    </source>
</reference>
<proteinExistence type="predicted"/>
<gene>
    <name evidence="1" type="ORF">VCO01S_00340</name>
</gene>
<sequence>MKRAYIVISEINPTYDLPKCLIPEFYDLQYSLNKNYSSNSADVLTDTISSLNAMELSLVTSAFIKIYSALREYEGVV</sequence>
<protein>
    <submittedName>
        <fullName evidence="1">Uncharacterized protein</fullName>
    </submittedName>
</protein>
<evidence type="ECO:0000313" key="2">
    <source>
        <dbReference type="Proteomes" id="UP000318242"/>
    </source>
</evidence>
<organism evidence="1 2">
    <name type="scientific">Vibrio comitans NBRC 102076</name>
    <dbReference type="NCBI Taxonomy" id="1219078"/>
    <lineage>
        <taxon>Bacteria</taxon>
        <taxon>Pseudomonadati</taxon>
        <taxon>Pseudomonadota</taxon>
        <taxon>Gammaproteobacteria</taxon>
        <taxon>Vibrionales</taxon>
        <taxon>Vibrionaceae</taxon>
        <taxon>Vibrio</taxon>
    </lineage>
</organism>
<comment type="caution">
    <text evidence="1">The sequence shown here is derived from an EMBL/GenBank/DDBJ whole genome shotgun (WGS) entry which is preliminary data.</text>
</comment>
<name>A0A4Y3IHI9_9VIBR</name>
<dbReference type="Proteomes" id="UP000318242">
    <property type="component" value="Unassembled WGS sequence"/>
</dbReference>